<name>A0A250IES7_9BACT</name>
<organism evidence="1 2">
    <name type="scientific">Melittangium boletus DSM 14713</name>
    <dbReference type="NCBI Taxonomy" id="1294270"/>
    <lineage>
        <taxon>Bacteria</taxon>
        <taxon>Pseudomonadati</taxon>
        <taxon>Myxococcota</taxon>
        <taxon>Myxococcia</taxon>
        <taxon>Myxococcales</taxon>
        <taxon>Cystobacterineae</taxon>
        <taxon>Archangiaceae</taxon>
        <taxon>Melittangium</taxon>
    </lineage>
</organism>
<evidence type="ECO:0008006" key="3">
    <source>
        <dbReference type="Google" id="ProtNLM"/>
    </source>
</evidence>
<dbReference type="OrthoDB" id="5422822at2"/>
<evidence type="ECO:0000313" key="1">
    <source>
        <dbReference type="EMBL" id="ATB30329.1"/>
    </source>
</evidence>
<protein>
    <recommendedName>
        <fullName evidence="3">TIGR02646 family protein</fullName>
    </recommendedName>
</protein>
<dbReference type="Gene3D" id="1.10.30.50">
    <property type="match status" value="1"/>
</dbReference>
<dbReference type="EMBL" id="CP022163">
    <property type="protein sequence ID" value="ATB30329.1"/>
    <property type="molecule type" value="Genomic_DNA"/>
</dbReference>
<dbReference type="RefSeq" id="WP_095978790.1">
    <property type="nucleotide sequence ID" value="NZ_CP022163.1"/>
</dbReference>
<gene>
    <name evidence="1" type="ORF">MEBOL_003789</name>
</gene>
<accession>A0A250IES7</accession>
<keyword evidence="2" id="KW-1185">Reference proteome</keyword>
<dbReference type="AlphaFoldDB" id="A0A250IES7"/>
<sequence>MKKLERETLSDSAAAFLKERSEKVLGAASPRKEAEHLWGLKENLAFEEIRTKLQSMATGLQRCMYCEDSVGTDIEHFWPKSKYPERAFSWTNYLLACSGCNSNEKRDQFPLDDAGLPLLVDPTREDPRTHLVLSVRTGKYKPRTHEGVESLKGQWSIKVFGLDRDILEKGRTDAWHTIPALLLRYDAACQQENWLLALAVQRTLCRTPFASVFVWFRDIAESTNAARFIDERCLRVLEQYPDIRDWL</sequence>
<dbReference type="Proteomes" id="UP000217289">
    <property type="component" value="Chromosome"/>
</dbReference>
<proteinExistence type="predicted"/>
<reference evidence="1 2" key="1">
    <citation type="submission" date="2017-06" db="EMBL/GenBank/DDBJ databases">
        <authorList>
            <person name="Kim H.J."/>
            <person name="Triplett B.A."/>
        </authorList>
    </citation>
    <scope>NUCLEOTIDE SEQUENCE [LARGE SCALE GENOMIC DNA]</scope>
    <source>
        <strain evidence="1 2">DSM 14713</strain>
    </source>
</reference>
<dbReference type="KEGG" id="mbd:MEBOL_003789"/>
<evidence type="ECO:0000313" key="2">
    <source>
        <dbReference type="Proteomes" id="UP000217289"/>
    </source>
</evidence>